<comment type="subcellular location">
    <subcellularLocation>
        <location evidence="1">Membrane</location>
        <topology evidence="1">Multi-pass membrane protein</topology>
    </subcellularLocation>
</comment>
<keyword evidence="3 6" id="KW-1133">Transmembrane helix</keyword>
<evidence type="ECO:0000259" key="7">
    <source>
        <dbReference type="Pfam" id="PF00892"/>
    </source>
</evidence>
<accession>A0ABP1RBK3</accession>
<feature type="transmembrane region" description="Helical" evidence="6">
    <location>
        <begin position="384"/>
        <end position="405"/>
    </location>
</feature>
<dbReference type="PANTHER" id="PTHR22911:SF6">
    <property type="entry name" value="SOLUTE CARRIER FAMILY 35 MEMBER G1"/>
    <property type="match status" value="1"/>
</dbReference>
<dbReference type="Proteomes" id="UP001642540">
    <property type="component" value="Unassembled WGS sequence"/>
</dbReference>
<evidence type="ECO:0000256" key="5">
    <source>
        <dbReference type="SAM" id="MobiDB-lite"/>
    </source>
</evidence>
<evidence type="ECO:0000256" key="4">
    <source>
        <dbReference type="ARBA" id="ARBA00023136"/>
    </source>
</evidence>
<dbReference type="EMBL" id="CAXLJM020000069">
    <property type="protein sequence ID" value="CAL8125261.1"/>
    <property type="molecule type" value="Genomic_DNA"/>
</dbReference>
<feature type="domain" description="EamA" evidence="7">
    <location>
        <begin position="255"/>
        <end position="400"/>
    </location>
</feature>
<feature type="transmembrane region" description="Helical" evidence="6">
    <location>
        <begin position="287"/>
        <end position="306"/>
    </location>
</feature>
<sequence>MPFNMNHVIEVGRDELGKSVDDEDHDHDYYPFKNSTVPPPSSSTSRVGNDVVAGRYQYQYQFIPTSVPAPPSNPSSLSYTSPFLVDRSGFEQEKVSVRLVENHGLVVEPDDDDPYYKSSGRRNCSCKTKKEQLLIPPISNPTTEEYDTTLASASASYFCSVNGPSTGAIRAGPPAIISPNPSQNGGECPNCLEKGSSNGERARHGSTSAHSSSGGLISVVTPLMDCKEDYKVPVIVNSAAIKHKGENSIHLCCALVFGFSASLFFSLTLLLAKVLKNRDHHPISIAFWRYLGILVPSVPLALFYCLRGKKNKVFASVWPIQDMDKAANALALLMRGVLGSTSVILRFCSLKYLSIGDSSVISYAAPVFAAIFAPFCLKDRGGFVPAFLGVVSVGGVFLMSKPPFLTGSGYDSDTLKGIFLASLSMLCASGVLIIMRNLQKVHFSLMMFVLGIWGVFEAGVLAVSLDVLKVPDLLPDIVMLCGVATLTFFGQLFVLLAIRMGQVGSVSVIRSCDIFFSFLWQYLFLKTEPEALGILSAILIILAVWLVGFRKWLSALRTNNEIRERLSCILY</sequence>
<dbReference type="PANTHER" id="PTHR22911">
    <property type="entry name" value="ACYL-MALONYL CONDENSING ENZYME-RELATED"/>
    <property type="match status" value="1"/>
</dbReference>
<feature type="transmembrane region" description="Helical" evidence="6">
    <location>
        <begin position="359"/>
        <end position="377"/>
    </location>
</feature>
<dbReference type="SUPFAM" id="SSF103481">
    <property type="entry name" value="Multidrug resistance efflux transporter EmrE"/>
    <property type="match status" value="2"/>
</dbReference>
<reference evidence="8 9" key="1">
    <citation type="submission" date="2024-08" db="EMBL/GenBank/DDBJ databases">
        <authorList>
            <person name="Cucini C."/>
            <person name="Frati F."/>
        </authorList>
    </citation>
    <scope>NUCLEOTIDE SEQUENCE [LARGE SCALE GENOMIC DNA]</scope>
</reference>
<evidence type="ECO:0000256" key="1">
    <source>
        <dbReference type="ARBA" id="ARBA00004141"/>
    </source>
</evidence>
<comment type="caution">
    <text evidence="8">The sequence shown here is derived from an EMBL/GenBank/DDBJ whole genome shotgun (WGS) entry which is preliminary data.</text>
</comment>
<feature type="domain" description="EamA" evidence="7">
    <location>
        <begin position="416"/>
        <end position="548"/>
    </location>
</feature>
<gene>
    <name evidence="8" type="ORF">ODALV1_LOCUS20907</name>
</gene>
<evidence type="ECO:0000256" key="6">
    <source>
        <dbReference type="SAM" id="Phobius"/>
    </source>
</evidence>
<evidence type="ECO:0000256" key="3">
    <source>
        <dbReference type="ARBA" id="ARBA00022989"/>
    </source>
</evidence>
<feature type="transmembrane region" description="Helical" evidence="6">
    <location>
        <begin position="417"/>
        <end position="435"/>
    </location>
</feature>
<evidence type="ECO:0000256" key="2">
    <source>
        <dbReference type="ARBA" id="ARBA00022692"/>
    </source>
</evidence>
<name>A0ABP1RBK3_9HEXA</name>
<keyword evidence="2 6" id="KW-0812">Transmembrane</keyword>
<keyword evidence="9" id="KW-1185">Reference proteome</keyword>
<feature type="transmembrane region" description="Helical" evidence="6">
    <location>
        <begin position="508"/>
        <end position="525"/>
    </location>
</feature>
<keyword evidence="4 6" id="KW-0472">Membrane</keyword>
<feature type="transmembrane region" description="Helical" evidence="6">
    <location>
        <begin position="251"/>
        <end position="275"/>
    </location>
</feature>
<proteinExistence type="predicted"/>
<organism evidence="8 9">
    <name type="scientific">Orchesella dallaii</name>
    <dbReference type="NCBI Taxonomy" id="48710"/>
    <lineage>
        <taxon>Eukaryota</taxon>
        <taxon>Metazoa</taxon>
        <taxon>Ecdysozoa</taxon>
        <taxon>Arthropoda</taxon>
        <taxon>Hexapoda</taxon>
        <taxon>Collembola</taxon>
        <taxon>Entomobryomorpha</taxon>
        <taxon>Entomobryoidea</taxon>
        <taxon>Orchesellidae</taxon>
        <taxon>Orchesellinae</taxon>
        <taxon>Orchesella</taxon>
    </lineage>
</organism>
<feature type="transmembrane region" description="Helical" evidence="6">
    <location>
        <begin position="447"/>
        <end position="465"/>
    </location>
</feature>
<feature type="transmembrane region" description="Helical" evidence="6">
    <location>
        <begin position="477"/>
        <end position="496"/>
    </location>
</feature>
<protein>
    <recommendedName>
        <fullName evidence="7">EamA domain-containing protein</fullName>
    </recommendedName>
</protein>
<dbReference type="InterPro" id="IPR037185">
    <property type="entry name" value="EmrE-like"/>
</dbReference>
<evidence type="ECO:0000313" key="8">
    <source>
        <dbReference type="EMBL" id="CAL8125261.1"/>
    </source>
</evidence>
<feature type="transmembrane region" description="Helical" evidence="6">
    <location>
        <begin position="327"/>
        <end position="347"/>
    </location>
</feature>
<feature type="region of interest" description="Disordered" evidence="5">
    <location>
        <begin position="179"/>
        <end position="213"/>
    </location>
</feature>
<evidence type="ECO:0000313" key="9">
    <source>
        <dbReference type="Proteomes" id="UP001642540"/>
    </source>
</evidence>
<dbReference type="InterPro" id="IPR000620">
    <property type="entry name" value="EamA_dom"/>
</dbReference>
<feature type="transmembrane region" description="Helical" evidence="6">
    <location>
        <begin position="531"/>
        <end position="549"/>
    </location>
</feature>
<dbReference type="Pfam" id="PF00892">
    <property type="entry name" value="EamA"/>
    <property type="match status" value="2"/>
</dbReference>